<accession>A0A5E7CXD9</accession>
<name>A0A5E7CXD9_PSEFL</name>
<reference evidence="1 2" key="1">
    <citation type="submission" date="2019-09" db="EMBL/GenBank/DDBJ databases">
        <authorList>
            <person name="Chandra G."/>
            <person name="Truman W A."/>
        </authorList>
    </citation>
    <scope>NUCLEOTIDE SEQUENCE [LARGE SCALE GENOMIC DNA]</scope>
    <source>
        <strain evidence="1">PS712</strain>
    </source>
</reference>
<dbReference type="RefSeq" id="WP_150703323.1">
    <property type="nucleotide sequence ID" value="NZ_CABVIB010000016.1"/>
</dbReference>
<dbReference type="AlphaFoldDB" id="A0A5E7CXD9"/>
<dbReference type="Proteomes" id="UP000326018">
    <property type="component" value="Unassembled WGS sequence"/>
</dbReference>
<protein>
    <submittedName>
        <fullName evidence="1">Uncharacterized protein</fullName>
    </submittedName>
</protein>
<evidence type="ECO:0000313" key="1">
    <source>
        <dbReference type="EMBL" id="VVO09693.1"/>
    </source>
</evidence>
<gene>
    <name evidence="1" type="ORF">PS712_03355</name>
</gene>
<evidence type="ECO:0000313" key="2">
    <source>
        <dbReference type="Proteomes" id="UP000326018"/>
    </source>
</evidence>
<sequence length="142" mass="16223">MSPILERQANYYFAAVTAAAQFVSSSDGRIKRQAADRFLELYWGPLVMLESLSIVNGMNRMKFCIERESLCSDAERQMLTLYLGSALQKDYFNSWRLTPSAFSGRTNDYQEELNSTANKVLERIETEGEKPIFSSMPSRPNK</sequence>
<organism evidence="1 2">
    <name type="scientific">Pseudomonas fluorescens</name>
    <dbReference type="NCBI Taxonomy" id="294"/>
    <lineage>
        <taxon>Bacteria</taxon>
        <taxon>Pseudomonadati</taxon>
        <taxon>Pseudomonadota</taxon>
        <taxon>Gammaproteobacteria</taxon>
        <taxon>Pseudomonadales</taxon>
        <taxon>Pseudomonadaceae</taxon>
        <taxon>Pseudomonas</taxon>
    </lineage>
</organism>
<dbReference type="EMBL" id="CABVIB010000016">
    <property type="protein sequence ID" value="VVO09693.1"/>
    <property type="molecule type" value="Genomic_DNA"/>
</dbReference>
<proteinExistence type="predicted"/>